<keyword evidence="13 19" id="KW-0460">Magnesium</keyword>
<dbReference type="Pfam" id="PF00224">
    <property type="entry name" value="PK"/>
    <property type="match status" value="1"/>
</dbReference>
<dbReference type="PANTHER" id="PTHR11817">
    <property type="entry name" value="PYRUVATE KINASE"/>
    <property type="match status" value="1"/>
</dbReference>
<evidence type="ECO:0000256" key="16">
    <source>
        <dbReference type="ARBA" id="ARBA00023317"/>
    </source>
</evidence>
<dbReference type="FunFam" id="3.40.1380.20:FF:000009">
    <property type="entry name" value="Pyruvate kinase"/>
    <property type="match status" value="1"/>
</dbReference>
<dbReference type="InterPro" id="IPR015793">
    <property type="entry name" value="Pyrv_Knase_brl"/>
</dbReference>
<proteinExistence type="inferred from homology"/>
<comment type="similarity">
    <text evidence="4 19">Belongs to the pyruvate kinase family.</text>
</comment>
<evidence type="ECO:0000313" key="23">
    <source>
        <dbReference type="Proteomes" id="UP000675163"/>
    </source>
</evidence>
<dbReference type="InterPro" id="IPR001697">
    <property type="entry name" value="Pyr_Knase"/>
</dbReference>
<comment type="subunit">
    <text evidence="5">Homotetramer.</text>
</comment>
<evidence type="ECO:0000256" key="15">
    <source>
        <dbReference type="ARBA" id="ARBA00023152"/>
    </source>
</evidence>
<dbReference type="AlphaFoldDB" id="A0A940T364"/>
<dbReference type="NCBIfam" id="TIGR01064">
    <property type="entry name" value="pyruv_kin"/>
    <property type="match status" value="1"/>
</dbReference>
<comment type="cofactor">
    <cofactor evidence="1">
        <name>Mg(2+)</name>
        <dbReference type="ChEBI" id="CHEBI:18420"/>
    </cofactor>
</comment>
<dbReference type="GO" id="GO:0000287">
    <property type="term" value="F:magnesium ion binding"/>
    <property type="evidence" value="ECO:0007669"/>
    <property type="project" value="UniProtKB-UniRule"/>
</dbReference>
<dbReference type="InterPro" id="IPR015795">
    <property type="entry name" value="Pyrv_Knase_C"/>
</dbReference>
<dbReference type="InterPro" id="IPR011037">
    <property type="entry name" value="Pyrv_Knase-like_insert_dom_sf"/>
</dbReference>
<feature type="domain" description="Pyruvate kinase barrel" evidence="20">
    <location>
        <begin position="1"/>
        <end position="322"/>
    </location>
</feature>
<dbReference type="InterPro" id="IPR015806">
    <property type="entry name" value="Pyrv_Knase_insert_dom_sf"/>
</dbReference>
<dbReference type="EMBL" id="JAFIDA010000001">
    <property type="protein sequence ID" value="MBP1325503.1"/>
    <property type="molecule type" value="Genomic_DNA"/>
</dbReference>
<dbReference type="InterPro" id="IPR018209">
    <property type="entry name" value="Pyrv_Knase_AS"/>
</dbReference>
<dbReference type="RefSeq" id="WP_209704526.1">
    <property type="nucleotide sequence ID" value="NZ_JAFIDA010000001.1"/>
</dbReference>
<reference evidence="22" key="1">
    <citation type="submission" date="2021-02" db="EMBL/GenBank/DDBJ databases">
        <title>Sequencing the genomes of 1000 actinobacteria strains.</title>
        <authorList>
            <person name="Klenk H.-P."/>
        </authorList>
    </citation>
    <scope>NUCLEOTIDE SEQUENCE</scope>
    <source>
        <strain evidence="22">DSM 22850</strain>
    </source>
</reference>
<dbReference type="EC" id="2.7.1.40" evidence="6 18"/>
<dbReference type="GO" id="GO:0005524">
    <property type="term" value="F:ATP binding"/>
    <property type="evidence" value="ECO:0007669"/>
    <property type="project" value="UniProtKB-KW"/>
</dbReference>
<evidence type="ECO:0000256" key="3">
    <source>
        <dbReference type="ARBA" id="ARBA00004997"/>
    </source>
</evidence>
<evidence type="ECO:0000256" key="2">
    <source>
        <dbReference type="ARBA" id="ARBA00001958"/>
    </source>
</evidence>
<evidence type="ECO:0000259" key="20">
    <source>
        <dbReference type="Pfam" id="PF00224"/>
    </source>
</evidence>
<dbReference type="NCBIfam" id="NF004978">
    <property type="entry name" value="PRK06354.1"/>
    <property type="match status" value="1"/>
</dbReference>
<dbReference type="SUPFAM" id="SSF52935">
    <property type="entry name" value="PK C-terminal domain-like"/>
    <property type="match status" value="1"/>
</dbReference>
<accession>A0A940T364</accession>
<evidence type="ECO:0000256" key="1">
    <source>
        <dbReference type="ARBA" id="ARBA00001946"/>
    </source>
</evidence>
<dbReference type="SUPFAM" id="SSF50800">
    <property type="entry name" value="PK beta-barrel domain-like"/>
    <property type="match status" value="1"/>
</dbReference>
<evidence type="ECO:0000256" key="10">
    <source>
        <dbReference type="ARBA" id="ARBA00022741"/>
    </source>
</evidence>
<keyword evidence="15 19" id="KW-0324">Glycolysis</keyword>
<dbReference type="Proteomes" id="UP000675163">
    <property type="component" value="Unassembled WGS sequence"/>
</dbReference>
<dbReference type="NCBIfam" id="NF004491">
    <property type="entry name" value="PRK05826.1"/>
    <property type="match status" value="1"/>
</dbReference>
<dbReference type="Gene3D" id="2.40.33.10">
    <property type="entry name" value="PK beta-barrel domain-like"/>
    <property type="match status" value="1"/>
</dbReference>
<comment type="cofactor">
    <cofactor evidence="2">
        <name>K(+)</name>
        <dbReference type="ChEBI" id="CHEBI:29103"/>
    </cofactor>
</comment>
<comment type="pathway">
    <text evidence="3 19">Carbohydrate degradation; glycolysis; pyruvate from D-glyceraldehyde 3-phosphate: step 5/5.</text>
</comment>
<dbReference type="Pfam" id="PF02887">
    <property type="entry name" value="PK_C"/>
    <property type="match status" value="1"/>
</dbReference>
<evidence type="ECO:0000313" key="22">
    <source>
        <dbReference type="EMBL" id="MBP1325503.1"/>
    </source>
</evidence>
<evidence type="ECO:0000256" key="18">
    <source>
        <dbReference type="NCBIfam" id="TIGR01064"/>
    </source>
</evidence>
<organism evidence="22 23">
    <name type="scientific">Leucobacter exalbidus</name>
    <dbReference type="NCBI Taxonomy" id="662960"/>
    <lineage>
        <taxon>Bacteria</taxon>
        <taxon>Bacillati</taxon>
        <taxon>Actinomycetota</taxon>
        <taxon>Actinomycetes</taxon>
        <taxon>Micrococcales</taxon>
        <taxon>Microbacteriaceae</taxon>
        <taxon>Leucobacter</taxon>
    </lineage>
</organism>
<dbReference type="GO" id="GO:0030955">
    <property type="term" value="F:potassium ion binding"/>
    <property type="evidence" value="ECO:0007669"/>
    <property type="project" value="UniProtKB-UniRule"/>
</dbReference>
<dbReference type="FunFam" id="2.40.33.10:FF:000001">
    <property type="entry name" value="Pyruvate kinase"/>
    <property type="match status" value="1"/>
</dbReference>
<evidence type="ECO:0000259" key="21">
    <source>
        <dbReference type="Pfam" id="PF02887"/>
    </source>
</evidence>
<sequence length="491" mass="52965">MRHAKIVATWGPAVSSYDRTLDLIRAGVNVARLNMSHGTYNVHEGIYRNIRRAEAEVGRPIAVLADLQGPKIRLGKFEGGPYQLEVGDEFAITTRDILGDAKICGTTHKGLPGDVSVGDPLLVDDGKIGLRAVRVTEDTVYTVVEIPGAVSNNKGINLPGVAVNVPALSDKDEQDLRWAIALGADYIALSFVRDAADIVRVHEIMDEEGVRLPVIAKIEKPQAVEHLEEIVTAFDGIMVARGDLGVELPLEQVPLVQMEAVAMARRNAKPVIVATQVFESMIENPRPTRAEASDCANAVLNGADAVMLSGETSVGAFPVEAVATMARIIESTEDHALDRIEPIGVAPRTQGGILTLAAAEVAEFIGAKYICVFTESGDTVRRMSRLRKPIPILGFTPDAETRRRMELTWGARSYEVPRVESTDEMFTQVDEVLLAHARCELGDKVLIIAGSPPGTVGTTNTLRIHRIGEATGQLPEAGPRKHVIGRKQADA</sequence>
<dbReference type="InterPro" id="IPR036918">
    <property type="entry name" value="Pyrv_Knase_C_sf"/>
</dbReference>
<keyword evidence="14" id="KW-0630">Potassium</keyword>
<dbReference type="GO" id="GO:0004743">
    <property type="term" value="F:pyruvate kinase activity"/>
    <property type="evidence" value="ECO:0007669"/>
    <property type="project" value="UniProtKB-UniRule"/>
</dbReference>
<keyword evidence="10" id="KW-0547">Nucleotide-binding</keyword>
<evidence type="ECO:0000256" key="6">
    <source>
        <dbReference type="ARBA" id="ARBA00012142"/>
    </source>
</evidence>
<dbReference type="SUPFAM" id="SSF51621">
    <property type="entry name" value="Phosphoenolpyruvate/pyruvate domain"/>
    <property type="match status" value="1"/>
</dbReference>
<dbReference type="InterPro" id="IPR015813">
    <property type="entry name" value="Pyrv/PenolPyrv_kinase-like_dom"/>
</dbReference>
<keyword evidence="12" id="KW-0067">ATP-binding</keyword>
<keyword evidence="9" id="KW-0479">Metal-binding</keyword>
<feature type="domain" description="Pyruvate kinase C-terminal" evidence="21">
    <location>
        <begin position="356"/>
        <end position="465"/>
    </location>
</feature>
<evidence type="ECO:0000256" key="12">
    <source>
        <dbReference type="ARBA" id="ARBA00022840"/>
    </source>
</evidence>
<dbReference type="PRINTS" id="PR01050">
    <property type="entry name" value="PYRUVTKNASE"/>
</dbReference>
<evidence type="ECO:0000256" key="13">
    <source>
        <dbReference type="ARBA" id="ARBA00022842"/>
    </source>
</evidence>
<evidence type="ECO:0000256" key="8">
    <source>
        <dbReference type="ARBA" id="ARBA00022679"/>
    </source>
</evidence>
<comment type="caution">
    <text evidence="22">The sequence shown here is derived from an EMBL/GenBank/DDBJ whole genome shotgun (WGS) entry which is preliminary data.</text>
</comment>
<evidence type="ECO:0000256" key="5">
    <source>
        <dbReference type="ARBA" id="ARBA00011881"/>
    </source>
</evidence>
<keyword evidence="23" id="KW-1185">Reference proteome</keyword>
<evidence type="ECO:0000256" key="4">
    <source>
        <dbReference type="ARBA" id="ARBA00008663"/>
    </source>
</evidence>
<dbReference type="Gene3D" id="3.20.20.60">
    <property type="entry name" value="Phosphoenolpyruvate-binding domains"/>
    <property type="match status" value="1"/>
</dbReference>
<comment type="catalytic activity">
    <reaction evidence="17 19">
        <text>pyruvate + ATP = phosphoenolpyruvate + ADP + H(+)</text>
        <dbReference type="Rhea" id="RHEA:18157"/>
        <dbReference type="ChEBI" id="CHEBI:15361"/>
        <dbReference type="ChEBI" id="CHEBI:15378"/>
        <dbReference type="ChEBI" id="CHEBI:30616"/>
        <dbReference type="ChEBI" id="CHEBI:58702"/>
        <dbReference type="ChEBI" id="CHEBI:456216"/>
        <dbReference type="EC" id="2.7.1.40"/>
    </reaction>
</comment>
<evidence type="ECO:0000256" key="19">
    <source>
        <dbReference type="RuleBase" id="RU000504"/>
    </source>
</evidence>
<dbReference type="InterPro" id="IPR040442">
    <property type="entry name" value="Pyrv_kinase-like_dom_sf"/>
</dbReference>
<evidence type="ECO:0000256" key="7">
    <source>
        <dbReference type="ARBA" id="ARBA00018587"/>
    </source>
</evidence>
<keyword evidence="8 19" id="KW-0808">Transferase</keyword>
<evidence type="ECO:0000256" key="14">
    <source>
        <dbReference type="ARBA" id="ARBA00022958"/>
    </source>
</evidence>
<dbReference type="GO" id="GO:0016301">
    <property type="term" value="F:kinase activity"/>
    <property type="evidence" value="ECO:0007669"/>
    <property type="project" value="UniProtKB-KW"/>
</dbReference>
<evidence type="ECO:0000256" key="11">
    <source>
        <dbReference type="ARBA" id="ARBA00022777"/>
    </source>
</evidence>
<dbReference type="Gene3D" id="3.40.1380.20">
    <property type="entry name" value="Pyruvate kinase, C-terminal domain"/>
    <property type="match status" value="1"/>
</dbReference>
<keyword evidence="16 22" id="KW-0670">Pyruvate</keyword>
<evidence type="ECO:0000256" key="17">
    <source>
        <dbReference type="ARBA" id="ARBA00048152"/>
    </source>
</evidence>
<gene>
    <name evidence="22" type="ORF">JOF28_000735</name>
</gene>
<protein>
    <recommendedName>
        <fullName evidence="7 18">Pyruvate kinase</fullName>
        <ecNumber evidence="6 18">2.7.1.40</ecNumber>
    </recommendedName>
</protein>
<keyword evidence="11 19" id="KW-0418">Kinase</keyword>
<evidence type="ECO:0000256" key="9">
    <source>
        <dbReference type="ARBA" id="ARBA00022723"/>
    </source>
</evidence>
<name>A0A940T364_9MICO</name>
<dbReference type="PROSITE" id="PS00110">
    <property type="entry name" value="PYRUVATE_KINASE"/>
    <property type="match status" value="1"/>
</dbReference>